<protein>
    <submittedName>
        <fullName evidence="1">Uncharacterized protein</fullName>
    </submittedName>
</protein>
<evidence type="ECO:0000313" key="2">
    <source>
        <dbReference type="Proteomes" id="UP000276133"/>
    </source>
</evidence>
<name>A0A3M7PTH2_BRAPC</name>
<accession>A0A3M7PTH2</accession>
<sequence length="110" mass="12509">MNGSVSQSVRVSAALLSLISLRDFLSCISNCSVSLELFCRISEAIEKLRGFSVVDCERERTKLSLLLFEATSSLLSFGRRSLMLKLFWLLFLSSHDLITPFRHKFLSIFK</sequence>
<evidence type="ECO:0000313" key="1">
    <source>
        <dbReference type="EMBL" id="RNA02323.1"/>
    </source>
</evidence>
<reference evidence="1 2" key="1">
    <citation type="journal article" date="2018" name="Sci. Rep.">
        <title>Genomic signatures of local adaptation to the degree of environmental predictability in rotifers.</title>
        <authorList>
            <person name="Franch-Gras L."/>
            <person name="Hahn C."/>
            <person name="Garcia-Roger E.M."/>
            <person name="Carmona M.J."/>
            <person name="Serra M."/>
            <person name="Gomez A."/>
        </authorList>
    </citation>
    <scope>NUCLEOTIDE SEQUENCE [LARGE SCALE GENOMIC DNA]</scope>
    <source>
        <strain evidence="1">HYR1</strain>
    </source>
</reference>
<dbReference type="AlphaFoldDB" id="A0A3M7PTH2"/>
<dbReference type="Proteomes" id="UP000276133">
    <property type="component" value="Unassembled WGS sequence"/>
</dbReference>
<gene>
    <name evidence="1" type="ORF">BpHYR1_042025</name>
</gene>
<dbReference type="EMBL" id="REGN01008920">
    <property type="protein sequence ID" value="RNA02323.1"/>
    <property type="molecule type" value="Genomic_DNA"/>
</dbReference>
<keyword evidence="2" id="KW-1185">Reference proteome</keyword>
<comment type="caution">
    <text evidence="1">The sequence shown here is derived from an EMBL/GenBank/DDBJ whole genome shotgun (WGS) entry which is preliminary data.</text>
</comment>
<organism evidence="1 2">
    <name type="scientific">Brachionus plicatilis</name>
    <name type="common">Marine rotifer</name>
    <name type="synonym">Brachionus muelleri</name>
    <dbReference type="NCBI Taxonomy" id="10195"/>
    <lineage>
        <taxon>Eukaryota</taxon>
        <taxon>Metazoa</taxon>
        <taxon>Spiralia</taxon>
        <taxon>Gnathifera</taxon>
        <taxon>Rotifera</taxon>
        <taxon>Eurotatoria</taxon>
        <taxon>Monogononta</taxon>
        <taxon>Pseudotrocha</taxon>
        <taxon>Ploima</taxon>
        <taxon>Brachionidae</taxon>
        <taxon>Brachionus</taxon>
    </lineage>
</organism>
<proteinExistence type="predicted"/>